<dbReference type="Proteomes" id="UP000798662">
    <property type="component" value="Chromosome 3"/>
</dbReference>
<evidence type="ECO:0000313" key="2">
    <source>
        <dbReference type="Proteomes" id="UP000798662"/>
    </source>
</evidence>
<sequence length="322" mass="35361">MPQLNSRPPPPLCLAAADSELRVSVDPAICILFSSYLLLASAMARLSAAQLLLGRVRRSAVLLVVSHVTACVVFFWAGRQTTPDHVSAAAPTADRVSEAMKAETAEKQECEMTYWSKRQTVEVTGSRGGLENGHYLSVYTKTFDLDLGWYTNKSVLDVGCGPRGSLEWAKDTASLAVCADPLAWDYIKGFNAQSHSMHYVAAPMEAMPFASASFDVVASFNNLDHVSDISAGVREMVRVLKPSGSLLLGVHIHERPTKCEPHATHWNMVEEHLAPLGLRAINRHEWEFPRQASDKTPQGYLPFDHSNKADRGGELIVHLVKN</sequence>
<evidence type="ECO:0000313" key="1">
    <source>
        <dbReference type="EMBL" id="KAK1868795.1"/>
    </source>
</evidence>
<dbReference type="EMBL" id="CM020620">
    <property type="protein sequence ID" value="KAK1868795.1"/>
    <property type="molecule type" value="Genomic_DNA"/>
</dbReference>
<proteinExistence type="predicted"/>
<comment type="caution">
    <text evidence="1">The sequence shown here is derived from an EMBL/GenBank/DDBJ whole genome shotgun (WGS) entry which is preliminary data.</text>
</comment>
<reference evidence="1" key="1">
    <citation type="submission" date="2019-11" db="EMBL/GenBank/DDBJ databases">
        <title>Nori genome reveals adaptations in red seaweeds to the harsh intertidal environment.</title>
        <authorList>
            <person name="Wang D."/>
            <person name="Mao Y."/>
        </authorList>
    </citation>
    <scope>NUCLEOTIDE SEQUENCE</scope>
    <source>
        <tissue evidence="1">Gametophyte</tissue>
    </source>
</reference>
<protein>
    <submittedName>
        <fullName evidence="1">Uncharacterized protein</fullName>
    </submittedName>
</protein>
<organism evidence="1 2">
    <name type="scientific">Pyropia yezoensis</name>
    <name type="common">Susabi-nori</name>
    <name type="synonym">Porphyra yezoensis</name>
    <dbReference type="NCBI Taxonomy" id="2788"/>
    <lineage>
        <taxon>Eukaryota</taxon>
        <taxon>Rhodophyta</taxon>
        <taxon>Bangiophyceae</taxon>
        <taxon>Bangiales</taxon>
        <taxon>Bangiaceae</taxon>
        <taxon>Pyropia</taxon>
    </lineage>
</organism>
<gene>
    <name evidence="1" type="ORF">I4F81_011278</name>
</gene>
<keyword evidence="2" id="KW-1185">Reference proteome</keyword>
<name>A0ACC3CFC3_PYRYE</name>
<accession>A0ACC3CFC3</accession>